<feature type="region of interest" description="Disordered" evidence="10">
    <location>
        <begin position="85"/>
        <end position="238"/>
    </location>
</feature>
<keyword evidence="6 9" id="KW-0067">ATP-binding</keyword>
<dbReference type="GO" id="GO:0005524">
    <property type="term" value="F:ATP binding"/>
    <property type="evidence" value="ECO:0007669"/>
    <property type="project" value="UniProtKB-UniRule"/>
</dbReference>
<keyword evidence="3" id="KW-0808">Transferase</keyword>
<dbReference type="GO" id="GO:0004674">
    <property type="term" value="F:protein serine/threonine kinase activity"/>
    <property type="evidence" value="ECO:0007669"/>
    <property type="project" value="UniProtKB-KW"/>
</dbReference>
<feature type="compositionally biased region" description="Polar residues" evidence="10">
    <location>
        <begin position="151"/>
        <end position="167"/>
    </location>
</feature>
<evidence type="ECO:0000256" key="1">
    <source>
        <dbReference type="ARBA" id="ARBA00012513"/>
    </source>
</evidence>
<evidence type="ECO:0000256" key="3">
    <source>
        <dbReference type="ARBA" id="ARBA00022679"/>
    </source>
</evidence>
<comment type="catalytic activity">
    <reaction evidence="7">
        <text>L-threonyl-[protein] + ATP = O-phospho-L-threonyl-[protein] + ADP + H(+)</text>
        <dbReference type="Rhea" id="RHEA:46608"/>
        <dbReference type="Rhea" id="RHEA-COMP:11060"/>
        <dbReference type="Rhea" id="RHEA-COMP:11605"/>
        <dbReference type="ChEBI" id="CHEBI:15378"/>
        <dbReference type="ChEBI" id="CHEBI:30013"/>
        <dbReference type="ChEBI" id="CHEBI:30616"/>
        <dbReference type="ChEBI" id="CHEBI:61977"/>
        <dbReference type="ChEBI" id="CHEBI:456216"/>
        <dbReference type="EC" id="2.7.11.1"/>
    </reaction>
</comment>
<dbReference type="InterPro" id="IPR017441">
    <property type="entry name" value="Protein_kinase_ATP_BS"/>
</dbReference>
<dbReference type="InterPro" id="IPR011009">
    <property type="entry name" value="Kinase-like_dom_sf"/>
</dbReference>
<dbReference type="PROSITE" id="PS00107">
    <property type="entry name" value="PROTEIN_KINASE_ATP"/>
    <property type="match status" value="1"/>
</dbReference>
<proteinExistence type="predicted"/>
<dbReference type="PROSITE" id="PS00108">
    <property type="entry name" value="PROTEIN_KINASE_ST"/>
    <property type="match status" value="1"/>
</dbReference>
<evidence type="ECO:0000256" key="10">
    <source>
        <dbReference type="SAM" id="MobiDB-lite"/>
    </source>
</evidence>
<keyword evidence="4 9" id="KW-0547">Nucleotide-binding</keyword>
<feature type="region of interest" description="Disordered" evidence="10">
    <location>
        <begin position="1"/>
        <end position="37"/>
    </location>
</feature>
<reference evidence="12" key="1">
    <citation type="submission" date="2022-08" db="EMBL/GenBank/DDBJ databases">
        <title>Novel sulphate-reducing endosymbionts in the free-living metamonad Anaeramoeba.</title>
        <authorList>
            <person name="Jerlstrom-Hultqvist J."/>
            <person name="Cepicka I."/>
            <person name="Gallot-Lavallee L."/>
            <person name="Salas-Leiva D."/>
            <person name="Curtis B.A."/>
            <person name="Zahonova K."/>
            <person name="Pipaliya S."/>
            <person name="Dacks J."/>
            <person name="Roger A.J."/>
        </authorList>
    </citation>
    <scope>NUCLEOTIDE SEQUENCE</scope>
    <source>
        <strain evidence="12">Busselton2</strain>
    </source>
</reference>
<feature type="region of interest" description="Disordered" evidence="10">
    <location>
        <begin position="551"/>
        <end position="588"/>
    </location>
</feature>
<accession>A0AAV7ZQS9</accession>
<dbReference type="InterPro" id="IPR000719">
    <property type="entry name" value="Prot_kinase_dom"/>
</dbReference>
<protein>
    <recommendedName>
        <fullName evidence="1">non-specific serine/threonine protein kinase</fullName>
        <ecNumber evidence="1">2.7.11.1</ecNumber>
    </recommendedName>
</protein>
<dbReference type="PROSITE" id="PS50011">
    <property type="entry name" value="PROTEIN_KINASE_DOM"/>
    <property type="match status" value="1"/>
</dbReference>
<feature type="compositionally biased region" description="Basic and acidic residues" evidence="10">
    <location>
        <begin position="87"/>
        <end position="96"/>
    </location>
</feature>
<evidence type="ECO:0000256" key="5">
    <source>
        <dbReference type="ARBA" id="ARBA00022777"/>
    </source>
</evidence>
<dbReference type="InterPro" id="IPR008271">
    <property type="entry name" value="Ser/Thr_kinase_AS"/>
</dbReference>
<dbReference type="GO" id="GO:0050684">
    <property type="term" value="P:regulation of mRNA processing"/>
    <property type="evidence" value="ECO:0007669"/>
    <property type="project" value="TreeGrafter"/>
</dbReference>
<feature type="region of interest" description="Disordered" evidence="10">
    <location>
        <begin position="482"/>
        <end position="502"/>
    </location>
</feature>
<dbReference type="Gene3D" id="3.30.200.20">
    <property type="entry name" value="Phosphorylase Kinase, domain 1"/>
    <property type="match status" value="1"/>
</dbReference>
<dbReference type="FunFam" id="1.10.510.10:FF:000275">
    <property type="entry name" value="SRSF protein kinase 2 isoform X3"/>
    <property type="match status" value="1"/>
</dbReference>
<evidence type="ECO:0000256" key="6">
    <source>
        <dbReference type="ARBA" id="ARBA00022840"/>
    </source>
</evidence>
<feature type="compositionally biased region" description="Basic residues" evidence="10">
    <location>
        <begin position="178"/>
        <end position="189"/>
    </location>
</feature>
<keyword evidence="2" id="KW-0723">Serine/threonine-protein kinase</keyword>
<evidence type="ECO:0000256" key="8">
    <source>
        <dbReference type="ARBA" id="ARBA00048679"/>
    </source>
</evidence>
<dbReference type="EC" id="2.7.11.1" evidence="1"/>
<evidence type="ECO:0000259" key="11">
    <source>
        <dbReference type="PROSITE" id="PS50011"/>
    </source>
</evidence>
<comment type="caution">
    <text evidence="12">The sequence shown here is derived from an EMBL/GenBank/DDBJ whole genome shotgun (WGS) entry which is preliminary data.</text>
</comment>
<evidence type="ECO:0000256" key="4">
    <source>
        <dbReference type="ARBA" id="ARBA00022741"/>
    </source>
</evidence>
<dbReference type="SMART" id="SM00220">
    <property type="entry name" value="S_TKc"/>
    <property type="match status" value="1"/>
</dbReference>
<feature type="domain" description="Protein kinase" evidence="11">
    <location>
        <begin position="301"/>
        <end position="760"/>
    </location>
</feature>
<dbReference type="AlphaFoldDB" id="A0AAV7ZQS9"/>
<dbReference type="InterPro" id="IPR051334">
    <property type="entry name" value="SRPK"/>
</dbReference>
<sequence>MSSPRSKRTTKKQPFLKRRSLGSNKPKSLNYNRTKKKINDDEWIECSTQQSPYSNRKKKVKSLETVGLMGNQRVVRDGKIVVIRRSKTSDGAELQKKRNSLQPTTKKKQNFLQKTKQRALRKNKQSPRKKTGKEPDEFQFVRPNKKKVVQPKNSPKSSTKKLINSSRVVKKPLVVQKIKTRISKPKRQQKFQMKPTKYATPKTKKKHLPKKKDEEQGKEQKQRIKKNKPKQTLAKVKVKVKVKVNKKEKEKEKEKEQNSENFFYFSDSEEQSGSDDQENPQDYKKGGYHPAKVGEVFKKRYKAILKIGWGYFSTVWLVEDIKYGGKLVRTKTGKIVKKEKYLALKIVKSSKVFSKISVDEIKILLKVTKEDAFGNSNIVKLIDHFLHQGPNGKHICLVFEFLDQKNLLHLLEKYGENGLPINIVKEITRQTLIGLDHLHTKCGIIHTDIKPENIMLYNRVGTIPNRLKRKYIKSLKILDGENEEESENVKKKRKERPTKPQTITKLETLSQEKHIDSESNEFLNITEEGTEGTRIFETRESKTRIMKNLAKESGKKKTKKKKKQSDLFMTEKEKKITQNTPKKKRHKKTLSIEMQNTIKCKIVDLGNACWADHPFSPEIQTREYRSPEVILGLGYNHSADIWSLGCMIFELLTGEVMFSPSKGEGYSKDEDHLALIMELFGKIPNSMLLNGTNSSKLVEKNGQLKNIKNLHFWHLEKVLDEKYNFDEEIALEIADFLKPMFCYDINDRVSAKELLNHAWLKK</sequence>
<feature type="compositionally biased region" description="Basic residues" evidence="10">
    <location>
        <begin position="1"/>
        <end position="20"/>
    </location>
</feature>
<feature type="region of interest" description="Disordered" evidence="10">
    <location>
        <begin position="267"/>
        <end position="287"/>
    </location>
</feature>
<feature type="binding site" evidence="9">
    <location>
        <position position="338"/>
    </location>
    <ligand>
        <name>ATP</name>
        <dbReference type="ChEBI" id="CHEBI:30616"/>
    </ligand>
</feature>
<organism evidence="12 13">
    <name type="scientific">Anaeramoeba flamelloides</name>
    <dbReference type="NCBI Taxonomy" id="1746091"/>
    <lineage>
        <taxon>Eukaryota</taxon>
        <taxon>Metamonada</taxon>
        <taxon>Anaeramoebidae</taxon>
        <taxon>Anaeramoeba</taxon>
    </lineage>
</organism>
<dbReference type="SUPFAM" id="SSF56112">
    <property type="entry name" value="Protein kinase-like (PK-like)"/>
    <property type="match status" value="1"/>
</dbReference>
<dbReference type="PANTHER" id="PTHR47634:SF9">
    <property type="entry name" value="PROTEIN KINASE DOMAIN-CONTAINING PROTEIN-RELATED"/>
    <property type="match status" value="1"/>
</dbReference>
<dbReference type="EMBL" id="JANTQA010000023">
    <property type="protein sequence ID" value="KAJ3443660.1"/>
    <property type="molecule type" value="Genomic_DNA"/>
</dbReference>
<evidence type="ECO:0000313" key="12">
    <source>
        <dbReference type="EMBL" id="KAJ3443660.1"/>
    </source>
</evidence>
<dbReference type="Proteomes" id="UP001146793">
    <property type="component" value="Unassembled WGS sequence"/>
</dbReference>
<name>A0AAV7ZQS9_9EUKA</name>
<comment type="catalytic activity">
    <reaction evidence="8">
        <text>L-seryl-[protein] + ATP = O-phospho-L-seryl-[protein] + ADP + H(+)</text>
        <dbReference type="Rhea" id="RHEA:17989"/>
        <dbReference type="Rhea" id="RHEA-COMP:9863"/>
        <dbReference type="Rhea" id="RHEA-COMP:11604"/>
        <dbReference type="ChEBI" id="CHEBI:15378"/>
        <dbReference type="ChEBI" id="CHEBI:29999"/>
        <dbReference type="ChEBI" id="CHEBI:30616"/>
        <dbReference type="ChEBI" id="CHEBI:83421"/>
        <dbReference type="ChEBI" id="CHEBI:456216"/>
        <dbReference type="EC" id="2.7.11.1"/>
    </reaction>
</comment>
<dbReference type="GO" id="GO:0000245">
    <property type="term" value="P:spliceosomal complex assembly"/>
    <property type="evidence" value="ECO:0007669"/>
    <property type="project" value="TreeGrafter"/>
</dbReference>
<gene>
    <name evidence="12" type="ORF">M0812_09504</name>
</gene>
<feature type="compositionally biased region" description="Basic residues" evidence="10">
    <location>
        <begin position="105"/>
        <end position="131"/>
    </location>
</feature>
<keyword evidence="5" id="KW-0418">Kinase</keyword>
<feature type="compositionally biased region" description="Basic and acidic residues" evidence="10">
    <location>
        <begin position="211"/>
        <end position="222"/>
    </location>
</feature>
<dbReference type="Pfam" id="PF00069">
    <property type="entry name" value="Pkinase"/>
    <property type="match status" value="2"/>
</dbReference>
<feature type="compositionally biased region" description="Polar residues" evidence="10">
    <location>
        <begin position="21"/>
        <end position="32"/>
    </location>
</feature>
<dbReference type="PANTHER" id="PTHR47634">
    <property type="entry name" value="PROTEIN KINASE DOMAIN-CONTAINING PROTEIN-RELATED"/>
    <property type="match status" value="1"/>
</dbReference>
<evidence type="ECO:0000256" key="7">
    <source>
        <dbReference type="ARBA" id="ARBA00047899"/>
    </source>
</evidence>
<feature type="compositionally biased region" description="Acidic residues" evidence="10">
    <location>
        <begin position="267"/>
        <end position="279"/>
    </location>
</feature>
<dbReference type="Gene3D" id="1.10.510.10">
    <property type="entry name" value="Transferase(Phosphotransferase) domain 1"/>
    <property type="match status" value="2"/>
</dbReference>
<evidence type="ECO:0000313" key="13">
    <source>
        <dbReference type="Proteomes" id="UP001146793"/>
    </source>
</evidence>
<evidence type="ECO:0000256" key="9">
    <source>
        <dbReference type="PROSITE-ProRule" id="PRU10141"/>
    </source>
</evidence>
<evidence type="ECO:0000256" key="2">
    <source>
        <dbReference type="ARBA" id="ARBA00022527"/>
    </source>
</evidence>